<keyword evidence="2" id="KW-1185">Reference proteome</keyword>
<accession>A0AC61MR18</accession>
<organism evidence="1 2">
    <name type="scientific">Miniphocaeibacter halophilus</name>
    <dbReference type="NCBI Taxonomy" id="2931922"/>
    <lineage>
        <taxon>Bacteria</taxon>
        <taxon>Bacillati</taxon>
        <taxon>Bacillota</taxon>
        <taxon>Tissierellia</taxon>
        <taxon>Tissierellales</taxon>
        <taxon>Peptoniphilaceae</taxon>
        <taxon>Miniphocaeibacter</taxon>
    </lineage>
</organism>
<protein>
    <submittedName>
        <fullName evidence="1">Energy-coupled thiamine transporter ThiT</fullName>
    </submittedName>
</protein>
<name>A0AC61MR18_9FIRM</name>
<dbReference type="EMBL" id="CP066744">
    <property type="protein sequence ID" value="QQK07753.1"/>
    <property type="molecule type" value="Genomic_DNA"/>
</dbReference>
<dbReference type="Proteomes" id="UP000595814">
    <property type="component" value="Chromosome"/>
</dbReference>
<evidence type="ECO:0000313" key="1">
    <source>
        <dbReference type="EMBL" id="QQK07753.1"/>
    </source>
</evidence>
<evidence type="ECO:0000313" key="2">
    <source>
        <dbReference type="Proteomes" id="UP000595814"/>
    </source>
</evidence>
<proteinExistence type="predicted"/>
<sequence>MNTKKMNMRKVNVKMLAEAGIMIALSIVLNMIKLYKLPQGGSITPGGYVPLLLFALKWGPTKGVTVGIIYGLIDCLIDPYIIHPLQFLLDYPLAYGMLGLAGLASKNLNFNSVKGKIKLTLSVVFANFMRMVIAILSGIIFFKKFLPTNIPYVLGSFIYNISYVLPNTIICIILIFIIYPRLIKLNK</sequence>
<gene>
    <name evidence="1" type="primary">thiT</name>
    <name evidence="1" type="ORF">JFY71_10780</name>
</gene>
<reference evidence="1 2" key="1">
    <citation type="journal article" date="2022" name="Int. J. Syst. Evol. Microbiol.">
        <title>Miniphocaeibacter halophilus sp. nov., an ammonium-tolerant acetate-producing bacterium isolated from a biogas system.</title>
        <authorList>
            <person name="Schnurer A."/>
            <person name="Singh A."/>
            <person name="Bi S."/>
            <person name="Qiao W."/>
            <person name="Westerholm M."/>
        </authorList>
    </citation>
    <scope>NUCLEOTIDE SEQUENCE [LARGE SCALE GENOMIC DNA]</scope>
    <source>
        <strain evidence="1 2">AMB_01</strain>
    </source>
</reference>